<dbReference type="InterPro" id="IPR023214">
    <property type="entry name" value="HAD_sf"/>
</dbReference>
<dbReference type="Proteomes" id="UP000283880">
    <property type="component" value="Unassembled WGS sequence"/>
</dbReference>
<dbReference type="AlphaFoldDB" id="A0A413FK81"/>
<accession>A0A413FK81</accession>
<dbReference type="InterPro" id="IPR000150">
    <property type="entry name" value="Cof"/>
</dbReference>
<gene>
    <name evidence="1" type="ORF">DWV29_00370</name>
</gene>
<dbReference type="SFLD" id="SFLDG01140">
    <property type="entry name" value="C2.B:_Phosphomannomutase_and_P"/>
    <property type="match status" value="1"/>
</dbReference>
<comment type="caution">
    <text evidence="1">The sequence shown here is derived from an EMBL/GenBank/DDBJ whole genome shotgun (WGS) entry which is preliminary data.</text>
</comment>
<dbReference type="Pfam" id="PF08282">
    <property type="entry name" value="Hydrolase_3"/>
    <property type="match status" value="1"/>
</dbReference>
<sequence length="291" mass="32095">MTTMYNTSHNSQCSRRHLIMNPHNIRLVALDMDGTLLHEDKRISRRTLQTVQKLADAGIRVVPATGRGLDGLRGTILQVSPICHAICSNGAAIQDPASGAVLEETPIPIPEAIRLLEYYRDRPLFFYLHTSQGPVRPEGWKESGLAARFPYLRFDTSTVPDLIQWLGGTKASLWKIGVFPHSDQAFQEMLREGSPLPSMKLMRTGECNIEINSVHASKGNALKSLCARLDIPMSSVLAIGDNQNDIEMLRFAGVSVAMGNAKEDVKSAARFVTGSNEADGAAEFLERYFWG</sequence>
<protein>
    <submittedName>
        <fullName evidence="1">Cof-type HAD-IIB family hydrolase</fullName>
    </submittedName>
</protein>
<reference evidence="1 2" key="1">
    <citation type="submission" date="2018-08" db="EMBL/GenBank/DDBJ databases">
        <title>A genome reference for cultivated species of the human gut microbiota.</title>
        <authorList>
            <person name="Zou Y."/>
            <person name="Xue W."/>
            <person name="Luo G."/>
        </authorList>
    </citation>
    <scope>NUCLEOTIDE SEQUENCE [LARGE SCALE GENOMIC DNA]</scope>
    <source>
        <strain evidence="1 2">AF04-15</strain>
    </source>
</reference>
<dbReference type="PROSITE" id="PS01229">
    <property type="entry name" value="COF_2"/>
    <property type="match status" value="1"/>
</dbReference>
<dbReference type="OrthoDB" id="9810101at2"/>
<dbReference type="PANTHER" id="PTHR10000">
    <property type="entry name" value="PHOSPHOSERINE PHOSPHATASE"/>
    <property type="match status" value="1"/>
</dbReference>
<dbReference type="PANTHER" id="PTHR10000:SF8">
    <property type="entry name" value="HAD SUPERFAMILY HYDROLASE-LIKE, TYPE 3"/>
    <property type="match status" value="1"/>
</dbReference>
<name>A0A413FK81_9FIRM</name>
<dbReference type="SUPFAM" id="SSF56784">
    <property type="entry name" value="HAD-like"/>
    <property type="match status" value="1"/>
</dbReference>
<evidence type="ECO:0000313" key="1">
    <source>
        <dbReference type="EMBL" id="RGX32708.1"/>
    </source>
</evidence>
<dbReference type="NCBIfam" id="TIGR01484">
    <property type="entry name" value="HAD-SF-IIB"/>
    <property type="match status" value="1"/>
</dbReference>
<dbReference type="InterPro" id="IPR006379">
    <property type="entry name" value="HAD-SF_hydro_IIB"/>
</dbReference>
<dbReference type="GO" id="GO:0016791">
    <property type="term" value="F:phosphatase activity"/>
    <property type="evidence" value="ECO:0007669"/>
    <property type="project" value="UniProtKB-ARBA"/>
</dbReference>
<dbReference type="Gene3D" id="3.30.1240.10">
    <property type="match status" value="1"/>
</dbReference>
<dbReference type="GO" id="GO:0005829">
    <property type="term" value="C:cytosol"/>
    <property type="evidence" value="ECO:0007669"/>
    <property type="project" value="TreeGrafter"/>
</dbReference>
<dbReference type="NCBIfam" id="TIGR00099">
    <property type="entry name" value="Cof-subfamily"/>
    <property type="match status" value="1"/>
</dbReference>
<dbReference type="CDD" id="cd07516">
    <property type="entry name" value="HAD_Pase"/>
    <property type="match status" value="1"/>
</dbReference>
<dbReference type="SFLD" id="SFLDS00003">
    <property type="entry name" value="Haloacid_Dehalogenase"/>
    <property type="match status" value="1"/>
</dbReference>
<dbReference type="EMBL" id="QSBM01000001">
    <property type="protein sequence ID" value="RGX32708.1"/>
    <property type="molecule type" value="Genomic_DNA"/>
</dbReference>
<keyword evidence="1" id="KW-0378">Hydrolase</keyword>
<evidence type="ECO:0000313" key="2">
    <source>
        <dbReference type="Proteomes" id="UP000283880"/>
    </source>
</evidence>
<dbReference type="GO" id="GO:0000287">
    <property type="term" value="F:magnesium ion binding"/>
    <property type="evidence" value="ECO:0007669"/>
    <property type="project" value="TreeGrafter"/>
</dbReference>
<proteinExistence type="predicted"/>
<organism evidence="1 2">
    <name type="scientific">Enterocloster asparagiformis</name>
    <dbReference type="NCBI Taxonomy" id="333367"/>
    <lineage>
        <taxon>Bacteria</taxon>
        <taxon>Bacillati</taxon>
        <taxon>Bacillota</taxon>
        <taxon>Clostridia</taxon>
        <taxon>Lachnospirales</taxon>
        <taxon>Lachnospiraceae</taxon>
        <taxon>Enterocloster</taxon>
    </lineage>
</organism>
<dbReference type="Gene3D" id="3.40.50.1000">
    <property type="entry name" value="HAD superfamily/HAD-like"/>
    <property type="match status" value="1"/>
</dbReference>
<dbReference type="InterPro" id="IPR036412">
    <property type="entry name" value="HAD-like_sf"/>
</dbReference>